<dbReference type="Gene3D" id="2.120.10.30">
    <property type="entry name" value="TolB, C-terminal domain"/>
    <property type="match status" value="1"/>
</dbReference>
<keyword evidence="1" id="KW-0732">Signal</keyword>
<dbReference type="CDD" id="cd14958">
    <property type="entry name" value="NHL_PAL_like"/>
    <property type="match status" value="1"/>
</dbReference>
<dbReference type="AlphaFoldDB" id="A0A381YAF4"/>
<dbReference type="EMBL" id="UINC01017734">
    <property type="protein sequence ID" value="SVA73870.1"/>
    <property type="molecule type" value="Genomic_DNA"/>
</dbReference>
<gene>
    <name evidence="4" type="ORF">METZ01_LOCUS126724</name>
</gene>
<keyword evidence="3" id="KW-0325">Glycoprotein</keyword>
<dbReference type="PANTHER" id="PTHR10680">
    <property type="entry name" value="PEPTIDYL-GLYCINE ALPHA-AMIDATING MONOOXYGENASE"/>
    <property type="match status" value="1"/>
</dbReference>
<evidence type="ECO:0000256" key="2">
    <source>
        <dbReference type="ARBA" id="ARBA00022737"/>
    </source>
</evidence>
<evidence type="ECO:0000313" key="4">
    <source>
        <dbReference type="EMBL" id="SVA73870.1"/>
    </source>
</evidence>
<evidence type="ECO:0008006" key="5">
    <source>
        <dbReference type="Google" id="ProtNLM"/>
    </source>
</evidence>
<dbReference type="InterPro" id="IPR001258">
    <property type="entry name" value="NHL_repeat"/>
</dbReference>
<keyword evidence="2" id="KW-0677">Repeat</keyword>
<reference evidence="4" key="1">
    <citation type="submission" date="2018-05" db="EMBL/GenBank/DDBJ databases">
        <authorList>
            <person name="Lanie J.A."/>
            <person name="Ng W.-L."/>
            <person name="Kazmierczak K.M."/>
            <person name="Andrzejewski T.M."/>
            <person name="Davidsen T.M."/>
            <person name="Wayne K.J."/>
            <person name="Tettelin H."/>
            <person name="Glass J.I."/>
            <person name="Rusch D."/>
            <person name="Podicherti R."/>
            <person name="Tsui H.-C.T."/>
            <person name="Winkler M.E."/>
        </authorList>
    </citation>
    <scope>NUCLEOTIDE SEQUENCE</scope>
</reference>
<dbReference type="Pfam" id="PF01436">
    <property type="entry name" value="NHL"/>
    <property type="match status" value="1"/>
</dbReference>
<name>A0A381YAF4_9ZZZZ</name>
<proteinExistence type="predicted"/>
<evidence type="ECO:0000256" key="3">
    <source>
        <dbReference type="ARBA" id="ARBA00023180"/>
    </source>
</evidence>
<dbReference type="SUPFAM" id="SSF63829">
    <property type="entry name" value="Calcium-dependent phosphotriesterase"/>
    <property type="match status" value="1"/>
</dbReference>
<evidence type="ECO:0000256" key="1">
    <source>
        <dbReference type="ARBA" id="ARBA00022729"/>
    </source>
</evidence>
<accession>A0A381YAF4</accession>
<protein>
    <recommendedName>
        <fullName evidence="5">SMP-30/Gluconolactonase/LRE-like region domain-containing protein</fullName>
    </recommendedName>
</protein>
<sequence length="372" mass="40163">MSRSLNKIMLIGNVGNDPTELHFESASKALLTAISIVVVLSAMTSNDASAQQDTQQNTLLPDYPNNYTMYDDVVSMPAGRVMGSGNAVDVDSRGNIWVFERCGGNQGACLESDVDPVLKFSPEGEFLSSFGSGMFVWPHGIIVDDDDNLWIVDAGVIDGEKGNQIFKFNQEGQLLIELGQPGVRGGGPGQFNEPSDLAIGPDGTLYIVDGHINPDSNRRIVHLTAEGEFIEAWGEKGYGPLQFEGPHSLAVDSQGRIYVGDRTNNRLQVLSPEGELLAIWAHFGRPSGIRVHDDKLYVVDSESRAAEGQYGYNPGWHRGIYVGTLDGMITDFIPDPSPSGGTSFPEGIAVDDNGVVWGASVGDRVVTKYVRN</sequence>
<dbReference type="InterPro" id="IPR011042">
    <property type="entry name" value="6-blade_b-propeller_TolB-like"/>
</dbReference>
<dbReference type="PANTHER" id="PTHR10680:SF38">
    <property type="entry name" value="BLL1368 PROTEIN"/>
    <property type="match status" value="1"/>
</dbReference>
<dbReference type="PROSITE" id="PS51125">
    <property type="entry name" value="NHL"/>
    <property type="match status" value="2"/>
</dbReference>
<organism evidence="4">
    <name type="scientific">marine metagenome</name>
    <dbReference type="NCBI Taxonomy" id="408172"/>
    <lineage>
        <taxon>unclassified sequences</taxon>
        <taxon>metagenomes</taxon>
        <taxon>ecological metagenomes</taxon>
    </lineage>
</organism>